<organism evidence="1 2">
    <name type="scientific">Kribbella koreensis</name>
    <dbReference type="NCBI Taxonomy" id="57909"/>
    <lineage>
        <taxon>Bacteria</taxon>
        <taxon>Bacillati</taxon>
        <taxon>Actinomycetota</taxon>
        <taxon>Actinomycetes</taxon>
        <taxon>Propionibacteriales</taxon>
        <taxon>Kribbellaceae</taxon>
        <taxon>Kribbella</taxon>
    </lineage>
</organism>
<gene>
    <name evidence="1" type="ORF">GCM10009554_39000</name>
</gene>
<protein>
    <submittedName>
        <fullName evidence="1">Uncharacterized protein</fullName>
    </submittedName>
</protein>
<sequence length="133" mass="15021">MLFVEVLKRYSNQTPLLTQLGRVRESLAADPVRELVTAPACRPHKLEDRLDSSVFTRIVAEYNTGTPSQRVADMFKVSKPAVLKILREAGVELRWPRITSDEIRQAAQLYESGLSLADVGKRLNREASTRREA</sequence>
<dbReference type="EMBL" id="BAAAHK010000008">
    <property type="protein sequence ID" value="GAA0944672.1"/>
    <property type="molecule type" value="Genomic_DNA"/>
</dbReference>
<proteinExistence type="predicted"/>
<evidence type="ECO:0000313" key="2">
    <source>
        <dbReference type="Proteomes" id="UP001500542"/>
    </source>
</evidence>
<accession>A0ABN1QM32</accession>
<dbReference type="Gene3D" id="1.10.10.60">
    <property type="entry name" value="Homeodomain-like"/>
    <property type="match status" value="1"/>
</dbReference>
<name>A0ABN1QM32_9ACTN</name>
<reference evidence="1 2" key="1">
    <citation type="journal article" date="2019" name="Int. J. Syst. Evol. Microbiol.">
        <title>The Global Catalogue of Microorganisms (GCM) 10K type strain sequencing project: providing services to taxonomists for standard genome sequencing and annotation.</title>
        <authorList>
            <consortium name="The Broad Institute Genomics Platform"/>
            <consortium name="The Broad Institute Genome Sequencing Center for Infectious Disease"/>
            <person name="Wu L."/>
            <person name="Ma J."/>
        </authorList>
    </citation>
    <scope>NUCLEOTIDE SEQUENCE [LARGE SCALE GENOMIC DNA]</scope>
    <source>
        <strain evidence="1 2">JCM 10977</strain>
    </source>
</reference>
<dbReference type="Proteomes" id="UP001500542">
    <property type="component" value="Unassembled WGS sequence"/>
</dbReference>
<keyword evidence="2" id="KW-1185">Reference proteome</keyword>
<evidence type="ECO:0000313" key="1">
    <source>
        <dbReference type="EMBL" id="GAA0944672.1"/>
    </source>
</evidence>
<comment type="caution">
    <text evidence="1">The sequence shown here is derived from an EMBL/GenBank/DDBJ whole genome shotgun (WGS) entry which is preliminary data.</text>
</comment>